<sequence length="172" mass="18838">MPRKDYTHSVYMPIPWEIFHRDTRMLAHRILATKVVYKGIIAIARGGLIPACIIARELDIRTVEAVSIASYDDRSQGTPRMLKGVDADLVGDGAGWLVIDDLVDSGVTASVVRDLLPAATIATVYARVEGQNTVDLFAVPVNSEVWLLFPWDAELSPNEPLARLRSPAGEAD</sequence>
<evidence type="ECO:0000256" key="5">
    <source>
        <dbReference type="ARBA" id="ARBA00022726"/>
    </source>
</evidence>
<evidence type="ECO:0000256" key="6">
    <source>
        <dbReference type="ARBA" id="ARBA00022842"/>
    </source>
</evidence>
<evidence type="ECO:0000256" key="2">
    <source>
        <dbReference type="ARBA" id="ARBA00022676"/>
    </source>
</evidence>
<dbReference type="GO" id="GO:0046872">
    <property type="term" value="F:metal ion binding"/>
    <property type="evidence" value="ECO:0007669"/>
    <property type="project" value="UniProtKB-KW"/>
</dbReference>
<feature type="domain" description="Phosphoribosyltransferase" evidence="8">
    <location>
        <begin position="40"/>
        <end position="118"/>
    </location>
</feature>
<keyword evidence="1" id="KW-1003">Cell membrane</keyword>
<evidence type="ECO:0000313" key="9">
    <source>
        <dbReference type="EMBL" id="MBB4265268.1"/>
    </source>
</evidence>
<name>A0A7W6RB46_9PROT</name>
<organism evidence="9 10">
    <name type="scientific">Roseospira visakhapatnamensis</name>
    <dbReference type="NCBI Taxonomy" id="390880"/>
    <lineage>
        <taxon>Bacteria</taxon>
        <taxon>Pseudomonadati</taxon>
        <taxon>Pseudomonadota</taxon>
        <taxon>Alphaproteobacteria</taxon>
        <taxon>Rhodospirillales</taxon>
        <taxon>Rhodospirillaceae</taxon>
        <taxon>Roseospira</taxon>
    </lineage>
</organism>
<dbReference type="RefSeq" id="WP_184042895.1">
    <property type="nucleotide sequence ID" value="NZ_JACIGK010000005.1"/>
</dbReference>
<dbReference type="AlphaFoldDB" id="A0A7W6RB46"/>
<evidence type="ECO:0000313" key="10">
    <source>
        <dbReference type="Proteomes" id="UP000554286"/>
    </source>
</evidence>
<dbReference type="NCBIfam" id="NF006613">
    <property type="entry name" value="PRK09177.1"/>
    <property type="match status" value="1"/>
</dbReference>
<evidence type="ECO:0000256" key="1">
    <source>
        <dbReference type="ARBA" id="ARBA00022475"/>
    </source>
</evidence>
<dbReference type="EMBL" id="JACIGK010000005">
    <property type="protein sequence ID" value="MBB4265268.1"/>
    <property type="molecule type" value="Genomic_DNA"/>
</dbReference>
<accession>A0A7W6RB46</accession>
<evidence type="ECO:0000256" key="3">
    <source>
        <dbReference type="ARBA" id="ARBA00022679"/>
    </source>
</evidence>
<dbReference type="InterPro" id="IPR000836">
    <property type="entry name" value="PRTase_dom"/>
</dbReference>
<evidence type="ECO:0000256" key="7">
    <source>
        <dbReference type="ARBA" id="ARBA00023136"/>
    </source>
</evidence>
<dbReference type="InterPro" id="IPR023747">
    <property type="entry name" value="Xanthine_Guanine_PRibTrfase"/>
</dbReference>
<dbReference type="EC" id="2.4.2.22" evidence="9"/>
<keyword evidence="10" id="KW-1185">Reference proteome</keyword>
<keyword evidence="6" id="KW-0460">Magnesium</keyword>
<dbReference type="SUPFAM" id="SSF53271">
    <property type="entry name" value="PRTase-like"/>
    <property type="match status" value="1"/>
</dbReference>
<dbReference type="Proteomes" id="UP000554286">
    <property type="component" value="Unassembled WGS sequence"/>
</dbReference>
<gene>
    <name evidence="9" type="ORF">GGD89_000886</name>
</gene>
<proteinExistence type="predicted"/>
<dbReference type="Gene3D" id="3.40.50.2020">
    <property type="match status" value="1"/>
</dbReference>
<comment type="caution">
    <text evidence="9">The sequence shown here is derived from an EMBL/GenBank/DDBJ whole genome shotgun (WGS) entry which is preliminary data.</text>
</comment>
<keyword evidence="3 9" id="KW-0808">Transferase</keyword>
<keyword evidence="4" id="KW-0479">Metal-binding</keyword>
<keyword evidence="2 9" id="KW-0328">Glycosyltransferase</keyword>
<reference evidence="9 10" key="1">
    <citation type="submission" date="2020-08" db="EMBL/GenBank/DDBJ databases">
        <title>Genome sequencing of Purple Non-Sulfur Bacteria from various extreme environments.</title>
        <authorList>
            <person name="Mayer M."/>
        </authorList>
    </citation>
    <scope>NUCLEOTIDE SEQUENCE [LARGE SCALE GENOMIC DNA]</scope>
    <source>
        <strain evidence="9 10">JA131</strain>
    </source>
</reference>
<dbReference type="CDD" id="cd06223">
    <property type="entry name" value="PRTases_typeI"/>
    <property type="match status" value="1"/>
</dbReference>
<dbReference type="PANTHER" id="PTHR39563">
    <property type="entry name" value="XANTHINE PHOSPHORIBOSYLTRANSFERASE"/>
    <property type="match status" value="1"/>
</dbReference>
<keyword evidence="7" id="KW-0472">Membrane</keyword>
<evidence type="ECO:0000256" key="4">
    <source>
        <dbReference type="ARBA" id="ARBA00022723"/>
    </source>
</evidence>
<dbReference type="Pfam" id="PF00156">
    <property type="entry name" value="Pribosyltran"/>
    <property type="match status" value="1"/>
</dbReference>
<keyword evidence="5" id="KW-0660">Purine salvage</keyword>
<dbReference type="PANTHER" id="PTHR39563:SF1">
    <property type="entry name" value="XANTHINE-GUANINE PHOSPHORIBOSYLTRANSFERASE"/>
    <property type="match status" value="1"/>
</dbReference>
<protein>
    <submittedName>
        <fullName evidence="9">Xanthine phosphoribosyltransferase</fullName>
        <ecNumber evidence="9">2.4.2.22</ecNumber>
    </submittedName>
</protein>
<dbReference type="GO" id="GO:0000310">
    <property type="term" value="F:xanthine phosphoribosyltransferase activity"/>
    <property type="evidence" value="ECO:0007669"/>
    <property type="project" value="UniProtKB-EC"/>
</dbReference>
<dbReference type="GO" id="GO:0006166">
    <property type="term" value="P:purine ribonucleoside salvage"/>
    <property type="evidence" value="ECO:0007669"/>
    <property type="project" value="UniProtKB-KW"/>
</dbReference>
<dbReference type="InterPro" id="IPR029057">
    <property type="entry name" value="PRTase-like"/>
</dbReference>
<evidence type="ECO:0000259" key="8">
    <source>
        <dbReference type="Pfam" id="PF00156"/>
    </source>
</evidence>